<dbReference type="Pfam" id="PF20091">
    <property type="entry name" value="Abhydrolase_10"/>
    <property type="match status" value="1"/>
</dbReference>
<evidence type="ECO:0000259" key="1">
    <source>
        <dbReference type="Pfam" id="PF20091"/>
    </source>
</evidence>
<evidence type="ECO:0000313" key="2">
    <source>
        <dbReference type="EMBL" id="GAA4532329.1"/>
    </source>
</evidence>
<keyword evidence="3" id="KW-1185">Reference proteome</keyword>
<keyword evidence="2" id="KW-0378">Hydrolase</keyword>
<dbReference type="RefSeq" id="WP_264044095.1">
    <property type="nucleotide sequence ID" value="NZ_BAABGF010000001.1"/>
</dbReference>
<dbReference type="Proteomes" id="UP001501417">
    <property type="component" value="Unassembled WGS sequence"/>
</dbReference>
<dbReference type="InterPro" id="IPR045394">
    <property type="entry name" value="Abhydrolase_dom"/>
</dbReference>
<organism evidence="2 3">
    <name type="scientific">Mycobacterium paraffinicum</name>
    <dbReference type="NCBI Taxonomy" id="53378"/>
    <lineage>
        <taxon>Bacteria</taxon>
        <taxon>Bacillati</taxon>
        <taxon>Actinomycetota</taxon>
        <taxon>Actinomycetes</taxon>
        <taxon>Mycobacteriales</taxon>
        <taxon>Mycobacteriaceae</taxon>
        <taxon>Mycobacterium</taxon>
    </lineage>
</organism>
<evidence type="ECO:0000313" key="3">
    <source>
        <dbReference type="Proteomes" id="UP001501417"/>
    </source>
</evidence>
<feature type="domain" description="Alpha/beta hydrolase" evidence="1">
    <location>
        <begin position="13"/>
        <end position="457"/>
    </location>
</feature>
<gene>
    <name evidence="2" type="ORF">GCM10023161_01490</name>
</gene>
<name>A0ABP8RAJ3_9MYCO</name>
<accession>A0ABP8RAJ3</accession>
<dbReference type="EMBL" id="BAABGF010000001">
    <property type="protein sequence ID" value="GAA4532329.1"/>
    <property type="molecule type" value="Genomic_DNA"/>
</dbReference>
<dbReference type="GO" id="GO:0016787">
    <property type="term" value="F:hydrolase activity"/>
    <property type="evidence" value="ECO:0007669"/>
    <property type="project" value="UniProtKB-KW"/>
</dbReference>
<sequence length="469" mass="49597">MTDPPGITPAPGRPLLLLGAFDLADVGYRAEEFFVSGTATSYAPAAALEPDGRWSVTPSATADYTTRMVVLTPADPALFNGTVLVEWLNVSGGLDAPAVWMMAHREIVRAGYAYVAVSAQRVGIDGGASLLGVDMSLKSQDPTRYASLHHPGDAFSYDIFSQVGGLIKSPRATAVLGDLRARYVIALGESQSAMFLTTYVNAVDPLAATYDGFFVHSRFGPAAPLDGSSIFDETGAPQAVAFRPDLRVPLLTIITETDLFGGAREGYYFARQPDNQRLRVWEIPGAAHADNYTIQVAPIDSGSAPLAHLVAAYAPTNVLLGQRFSHNINFAPQHHYVVQAALAALNTWVGTSAPAPSAPPMQVRDAYGPQPVPDANGLAQGGVRTPWVDVPVARTCGLGGDEGVMAGLFGSGELFDAETLRRLYPGGMTQYLERFTAALDASIGSGFILAADRAEILELAAATYPGDRP</sequence>
<protein>
    <submittedName>
        <fullName evidence="2">Alpha/beta hydrolase domain-containing protein</fullName>
    </submittedName>
</protein>
<comment type="caution">
    <text evidence="2">The sequence shown here is derived from an EMBL/GenBank/DDBJ whole genome shotgun (WGS) entry which is preliminary data.</text>
</comment>
<reference evidence="3" key="1">
    <citation type="journal article" date="2019" name="Int. J. Syst. Evol. Microbiol.">
        <title>The Global Catalogue of Microorganisms (GCM) 10K type strain sequencing project: providing services to taxonomists for standard genome sequencing and annotation.</title>
        <authorList>
            <consortium name="The Broad Institute Genomics Platform"/>
            <consortium name="The Broad Institute Genome Sequencing Center for Infectious Disease"/>
            <person name="Wu L."/>
            <person name="Ma J."/>
        </authorList>
    </citation>
    <scope>NUCLEOTIDE SEQUENCE [LARGE SCALE GENOMIC DNA]</scope>
    <source>
        <strain evidence="3">JCM 17782</strain>
    </source>
</reference>
<proteinExistence type="predicted"/>